<dbReference type="InterPro" id="IPR043129">
    <property type="entry name" value="ATPase_NBD"/>
</dbReference>
<dbReference type="EMBL" id="JBHSMF010000002">
    <property type="protein sequence ID" value="MFC5496229.1"/>
    <property type="molecule type" value="Genomic_DNA"/>
</dbReference>
<reference evidence="3" key="1">
    <citation type="journal article" date="2019" name="Int. J. Syst. Evol. Microbiol.">
        <title>The Global Catalogue of Microorganisms (GCM) 10K type strain sequencing project: providing services to taxonomists for standard genome sequencing and annotation.</title>
        <authorList>
            <consortium name="The Broad Institute Genomics Platform"/>
            <consortium name="The Broad Institute Genome Sequencing Center for Infectious Disease"/>
            <person name="Wu L."/>
            <person name="Ma J."/>
        </authorList>
    </citation>
    <scope>NUCLEOTIDE SEQUENCE [LARGE SCALE GENOMIC DNA]</scope>
    <source>
        <strain evidence="3">CCUG 57401</strain>
    </source>
</reference>
<keyword evidence="3" id="KW-1185">Reference proteome</keyword>
<dbReference type="NCBIfam" id="TIGR01709">
    <property type="entry name" value="typeII_sec_gspL"/>
    <property type="match status" value="1"/>
</dbReference>
<evidence type="ECO:0000313" key="3">
    <source>
        <dbReference type="Proteomes" id="UP001596037"/>
    </source>
</evidence>
<sequence>MSSLIFLLPATSVTATTEFAYLVTPDGRSVAAHAIAPVALLPQPAGAAGEVVAIAPVTALSWHQVELPKGVTAASPRLRAVLEGLLEDRLLDEPEALHFALQPRAVPGQPVWVAVCSRQWLRDAVQVLEAAGRPISRIVPEFTPEEPLALSAIGEPEHATLVLTGSDGVLALPLAAHALALLPPLPDDAQRIAEPAVAALAEQLLQHPVQLQQAPQRWLRAAQSGWDLAQSEFASSNRARAVKRLAALGNDVLRAPQWRPARWGAIVLVAANLAGLNAWAWKERSSLAAKHAAVQRVLTTTFPQVKVVVDAPLQMEKEVALLRQGAGATSSRDMEAMLGELAAVAPPQRPLSAIDYVTGELRVKGLASSPPEAAALAESLRSRGYAAELRGDALVLNVREAP</sequence>
<protein>
    <submittedName>
        <fullName evidence="2">Type II secretion system protein GspL</fullName>
    </submittedName>
</protein>
<gene>
    <name evidence="2" type="primary">gspL</name>
    <name evidence="2" type="ORF">ACFPOE_01665</name>
</gene>
<dbReference type="Gene3D" id="3.30.420.380">
    <property type="match status" value="1"/>
</dbReference>
<name>A0ABW0N6E4_9BURK</name>
<evidence type="ECO:0000259" key="1">
    <source>
        <dbReference type="Pfam" id="PF05134"/>
    </source>
</evidence>
<organism evidence="2 3">
    <name type="scientific">Caenimonas terrae</name>
    <dbReference type="NCBI Taxonomy" id="696074"/>
    <lineage>
        <taxon>Bacteria</taxon>
        <taxon>Pseudomonadati</taxon>
        <taxon>Pseudomonadota</taxon>
        <taxon>Betaproteobacteria</taxon>
        <taxon>Burkholderiales</taxon>
        <taxon>Comamonadaceae</taxon>
        <taxon>Caenimonas</taxon>
    </lineage>
</organism>
<feature type="domain" description="GspL cytoplasmic actin-ATPase-like" evidence="1">
    <location>
        <begin position="12"/>
        <end position="234"/>
    </location>
</feature>
<comment type="caution">
    <text evidence="2">The sequence shown here is derived from an EMBL/GenBank/DDBJ whole genome shotgun (WGS) entry which is preliminary data.</text>
</comment>
<dbReference type="Pfam" id="PF05134">
    <property type="entry name" value="T2SSL"/>
    <property type="match status" value="1"/>
</dbReference>
<proteinExistence type="predicted"/>
<dbReference type="SUPFAM" id="SSF53067">
    <property type="entry name" value="Actin-like ATPase domain"/>
    <property type="match status" value="1"/>
</dbReference>
<dbReference type="InterPro" id="IPR024230">
    <property type="entry name" value="GspL_cyto_dom"/>
</dbReference>
<accession>A0ABW0N6E4</accession>
<dbReference type="RefSeq" id="WP_376848258.1">
    <property type="nucleotide sequence ID" value="NZ_JBHSMF010000002.1"/>
</dbReference>
<dbReference type="Proteomes" id="UP001596037">
    <property type="component" value="Unassembled WGS sequence"/>
</dbReference>
<evidence type="ECO:0000313" key="2">
    <source>
        <dbReference type="EMBL" id="MFC5496229.1"/>
    </source>
</evidence>
<dbReference type="InterPro" id="IPR007812">
    <property type="entry name" value="T2SS_protein-GspL"/>
</dbReference>